<dbReference type="RefSeq" id="WP_125990975.1">
    <property type="nucleotide sequence ID" value="NZ_CP046640.1"/>
</dbReference>
<evidence type="ECO:0000256" key="1">
    <source>
        <dbReference type="ARBA" id="ARBA00001946"/>
    </source>
</evidence>
<feature type="transmembrane region" description="Helical" evidence="19">
    <location>
        <begin position="31"/>
        <end position="51"/>
    </location>
</feature>
<comment type="catalytic activity">
    <reaction evidence="18 19">
        <text>alpha-ribazole 5'-phosphate + adenosylcob(III)inamide-GDP = adenosylcob(III)alamin 5'-phosphate + GMP + H(+)</text>
        <dbReference type="Rhea" id="RHEA:23560"/>
        <dbReference type="ChEBI" id="CHEBI:15378"/>
        <dbReference type="ChEBI" id="CHEBI:57918"/>
        <dbReference type="ChEBI" id="CHEBI:58115"/>
        <dbReference type="ChEBI" id="CHEBI:60487"/>
        <dbReference type="ChEBI" id="CHEBI:60493"/>
        <dbReference type="EC" id="2.7.8.26"/>
    </reaction>
</comment>
<dbReference type="Proteomes" id="UP000665020">
    <property type="component" value="Chromosome"/>
</dbReference>
<keyword evidence="10 19" id="KW-0812">Transmembrane</keyword>
<evidence type="ECO:0000256" key="11">
    <source>
        <dbReference type="ARBA" id="ARBA00022842"/>
    </source>
</evidence>
<evidence type="ECO:0000256" key="17">
    <source>
        <dbReference type="ARBA" id="ARBA00048623"/>
    </source>
</evidence>
<dbReference type="EMBL" id="CP046640">
    <property type="protein sequence ID" value="QTL98782.1"/>
    <property type="molecule type" value="Genomic_DNA"/>
</dbReference>
<keyword evidence="21" id="KW-1185">Reference proteome</keyword>
<evidence type="ECO:0000256" key="13">
    <source>
        <dbReference type="ARBA" id="ARBA00023136"/>
    </source>
</evidence>
<comment type="pathway">
    <text evidence="3 19">Cofactor biosynthesis; adenosylcobalamin biosynthesis; adenosylcobalamin from cob(II)yrinate a,c-diamide: step 7/7.</text>
</comment>
<dbReference type="EC" id="2.7.8.26" evidence="5 19"/>
<comment type="subcellular location">
    <subcellularLocation>
        <location evidence="2 19">Cell membrane</location>
        <topology evidence="2 19">Multi-pass membrane protein</topology>
    </subcellularLocation>
</comment>
<comment type="cofactor">
    <cofactor evidence="1 19">
        <name>Mg(2+)</name>
        <dbReference type="ChEBI" id="CHEBI:18420"/>
    </cofactor>
</comment>
<reference evidence="20" key="1">
    <citation type="submission" date="2019-12" db="EMBL/GenBank/DDBJ databases">
        <authorList>
            <person name="zhang j."/>
            <person name="sun C.M."/>
        </authorList>
    </citation>
    <scope>NUCLEOTIDE SEQUENCE</scope>
    <source>
        <strain evidence="20">NS-1</strain>
    </source>
</reference>
<dbReference type="NCBIfam" id="TIGR00317">
    <property type="entry name" value="cobS"/>
    <property type="match status" value="1"/>
</dbReference>
<evidence type="ECO:0000256" key="2">
    <source>
        <dbReference type="ARBA" id="ARBA00004651"/>
    </source>
</evidence>
<keyword evidence="8 19" id="KW-0169">Cobalamin biosynthesis</keyword>
<dbReference type="GO" id="GO:0005886">
    <property type="term" value="C:plasma membrane"/>
    <property type="evidence" value="ECO:0007669"/>
    <property type="project" value="UniProtKB-SubCell"/>
</dbReference>
<evidence type="ECO:0000256" key="19">
    <source>
        <dbReference type="HAMAP-Rule" id="MF_00719"/>
    </source>
</evidence>
<evidence type="ECO:0000256" key="14">
    <source>
        <dbReference type="ARBA" id="ARBA00025228"/>
    </source>
</evidence>
<evidence type="ECO:0000313" key="20">
    <source>
        <dbReference type="EMBL" id="QTL98782.1"/>
    </source>
</evidence>
<sequence>MTAFFFALSFLTRLPIIIKIEYNDRLPSRAMNFYPMVGAIIGLILILLDYLFSLSLPFSIRNILLLVFLIYLTGGLHLDGFIDTIDGIFSCREKEKILNIMHDSLIGSFGAVAIILLLILKYNLFMELTDDFRTPIFLLMPAISRFMAVVAAYNYPLAVSSKFAKEIKSYLTYKEAITAGIYLLIYFIVILYVFSFPIYITIIIFVFTYLVISIFLNYVVKLIDGLTGDVYGAVIEISEILVLLSFLAANRLIVI</sequence>
<evidence type="ECO:0000256" key="5">
    <source>
        <dbReference type="ARBA" id="ARBA00013200"/>
    </source>
</evidence>
<dbReference type="GO" id="GO:0051073">
    <property type="term" value="F:adenosylcobinamide-GDP ribazoletransferase activity"/>
    <property type="evidence" value="ECO:0007669"/>
    <property type="project" value="UniProtKB-UniRule"/>
</dbReference>
<evidence type="ECO:0000256" key="12">
    <source>
        <dbReference type="ARBA" id="ARBA00022989"/>
    </source>
</evidence>
<keyword evidence="13 19" id="KW-0472">Membrane</keyword>
<evidence type="ECO:0000256" key="9">
    <source>
        <dbReference type="ARBA" id="ARBA00022679"/>
    </source>
</evidence>
<gene>
    <name evidence="19 20" type="primary">cobS</name>
    <name evidence="20" type="ORF">GM661_12800</name>
</gene>
<dbReference type="UniPathway" id="UPA00148">
    <property type="reaction ID" value="UER00238"/>
</dbReference>
<feature type="transmembrane region" description="Helical" evidence="19">
    <location>
        <begin position="136"/>
        <end position="156"/>
    </location>
</feature>
<keyword evidence="9 19" id="KW-0808">Transferase</keyword>
<evidence type="ECO:0000256" key="7">
    <source>
        <dbReference type="ARBA" id="ARBA00022475"/>
    </source>
</evidence>
<feature type="transmembrane region" description="Helical" evidence="19">
    <location>
        <begin position="176"/>
        <end position="194"/>
    </location>
</feature>
<dbReference type="InterPro" id="IPR003805">
    <property type="entry name" value="CobS"/>
</dbReference>
<dbReference type="Pfam" id="PF02654">
    <property type="entry name" value="CobS"/>
    <property type="match status" value="1"/>
</dbReference>
<keyword evidence="7 19" id="KW-1003">Cell membrane</keyword>
<protein>
    <recommendedName>
        <fullName evidence="6 19">Adenosylcobinamide-GDP ribazoletransferase</fullName>
        <ecNumber evidence="5 19">2.7.8.26</ecNumber>
    </recommendedName>
    <alternativeName>
        <fullName evidence="16 19">Cobalamin synthase</fullName>
    </alternativeName>
    <alternativeName>
        <fullName evidence="15 19">Cobalamin-5'-phosphate synthase</fullName>
    </alternativeName>
</protein>
<dbReference type="GO" id="GO:0008818">
    <property type="term" value="F:cobalamin 5'-phosphate synthase activity"/>
    <property type="evidence" value="ECO:0007669"/>
    <property type="project" value="UniProtKB-UniRule"/>
</dbReference>
<comment type="function">
    <text evidence="14 19">Joins adenosylcobinamide-GDP and alpha-ribazole to generate adenosylcobalamin (Ado-cobalamin). Also synthesizes adenosylcobalamin 5'-phosphate from adenosylcobinamide-GDP and alpha-ribazole 5'-phosphate.</text>
</comment>
<keyword evidence="11 19" id="KW-0460">Magnesium</keyword>
<dbReference type="HAMAP" id="MF_00719">
    <property type="entry name" value="CobS"/>
    <property type="match status" value="1"/>
</dbReference>
<dbReference type="KEGG" id="ifn:GM661_12800"/>
<proteinExistence type="inferred from homology"/>
<dbReference type="AlphaFoldDB" id="A0A8A7KLR7"/>
<evidence type="ECO:0000256" key="15">
    <source>
        <dbReference type="ARBA" id="ARBA00032605"/>
    </source>
</evidence>
<dbReference type="PANTHER" id="PTHR34148:SF1">
    <property type="entry name" value="ADENOSYLCOBINAMIDE-GDP RIBAZOLETRANSFERASE"/>
    <property type="match status" value="1"/>
</dbReference>
<evidence type="ECO:0000256" key="6">
    <source>
        <dbReference type="ARBA" id="ARBA00015850"/>
    </source>
</evidence>
<evidence type="ECO:0000256" key="8">
    <source>
        <dbReference type="ARBA" id="ARBA00022573"/>
    </source>
</evidence>
<accession>A0A8A7KLR7</accession>
<comment type="similarity">
    <text evidence="4 19">Belongs to the CobS family.</text>
</comment>
<feature type="transmembrane region" description="Helical" evidence="19">
    <location>
        <begin position="230"/>
        <end position="249"/>
    </location>
</feature>
<feature type="transmembrane region" description="Helical" evidence="19">
    <location>
        <begin position="105"/>
        <end position="124"/>
    </location>
</feature>
<dbReference type="GO" id="GO:0009236">
    <property type="term" value="P:cobalamin biosynthetic process"/>
    <property type="evidence" value="ECO:0007669"/>
    <property type="project" value="UniProtKB-UniRule"/>
</dbReference>
<comment type="catalytic activity">
    <reaction evidence="17 19">
        <text>alpha-ribazole + adenosylcob(III)inamide-GDP = adenosylcob(III)alamin + GMP + H(+)</text>
        <dbReference type="Rhea" id="RHEA:16049"/>
        <dbReference type="ChEBI" id="CHEBI:10329"/>
        <dbReference type="ChEBI" id="CHEBI:15378"/>
        <dbReference type="ChEBI" id="CHEBI:18408"/>
        <dbReference type="ChEBI" id="CHEBI:58115"/>
        <dbReference type="ChEBI" id="CHEBI:60487"/>
        <dbReference type="EC" id="2.7.8.26"/>
    </reaction>
</comment>
<keyword evidence="12 19" id="KW-1133">Transmembrane helix</keyword>
<evidence type="ECO:0000313" key="21">
    <source>
        <dbReference type="Proteomes" id="UP000665020"/>
    </source>
</evidence>
<dbReference type="PANTHER" id="PTHR34148">
    <property type="entry name" value="ADENOSYLCOBINAMIDE-GDP RIBAZOLETRANSFERASE"/>
    <property type="match status" value="1"/>
</dbReference>
<organism evidence="20 21">
    <name type="scientific">Iocasia fonsfrigidae</name>
    <dbReference type="NCBI Taxonomy" id="2682810"/>
    <lineage>
        <taxon>Bacteria</taxon>
        <taxon>Bacillati</taxon>
        <taxon>Bacillota</taxon>
        <taxon>Clostridia</taxon>
        <taxon>Halanaerobiales</taxon>
        <taxon>Halanaerobiaceae</taxon>
        <taxon>Iocasia</taxon>
    </lineage>
</organism>
<evidence type="ECO:0000256" key="18">
    <source>
        <dbReference type="ARBA" id="ARBA00049504"/>
    </source>
</evidence>
<feature type="transmembrane region" description="Helical" evidence="19">
    <location>
        <begin position="199"/>
        <end position="218"/>
    </location>
</feature>
<evidence type="ECO:0000256" key="10">
    <source>
        <dbReference type="ARBA" id="ARBA00022692"/>
    </source>
</evidence>
<feature type="transmembrane region" description="Helical" evidence="19">
    <location>
        <begin position="63"/>
        <end position="85"/>
    </location>
</feature>
<name>A0A8A7KLR7_9FIRM</name>
<evidence type="ECO:0000256" key="16">
    <source>
        <dbReference type="ARBA" id="ARBA00032853"/>
    </source>
</evidence>
<evidence type="ECO:0000256" key="3">
    <source>
        <dbReference type="ARBA" id="ARBA00004663"/>
    </source>
</evidence>
<evidence type="ECO:0000256" key="4">
    <source>
        <dbReference type="ARBA" id="ARBA00010561"/>
    </source>
</evidence>